<dbReference type="GO" id="GO:0006520">
    <property type="term" value="P:amino acid metabolic process"/>
    <property type="evidence" value="ECO:0007669"/>
    <property type="project" value="TreeGrafter"/>
</dbReference>
<protein>
    <recommendedName>
        <fullName evidence="3">pyridoxal 5'-phosphate synthase (glutamine hydrolyzing)</fullName>
        <ecNumber evidence="3">4.3.3.6</ecNumber>
    </recommendedName>
</protein>
<keyword evidence="5" id="KW-0456">Lyase</keyword>
<sequence length="295" mass="31285">MDQVTGTARVKRGMAEMLKGGVIMDVVTAEQARIAEDAGAVAVMALERVPADIRAQGSVARMSDPDMIEKIKASVSIPVMAKARIGHFAEAQILQSLGVDYIDESEVLTPADYEHHIDKWNFTIPFVCGATNLGEALRRINEGAAMIRSKGEAGTGDVSNATTHIRTITGEIRRLTTLRPEELYVAAKELQAPYALVKEVAETGKLPVVLFTAGGIATPADAAMMMQLGADGVFIGSGIFKSGNPAQRAAACVKATTFFNDPKVLADASRGLGEAMVGINVADIPAPHRLAERGW</sequence>
<dbReference type="PANTHER" id="PTHR31829">
    <property type="entry name" value="PYRIDOXAL 5'-PHOSPHATE SYNTHASE SUBUNIT SNZ1-RELATED"/>
    <property type="match status" value="1"/>
</dbReference>
<dbReference type="Pfam" id="PF01680">
    <property type="entry name" value="SOR_SNZ"/>
    <property type="match status" value="1"/>
</dbReference>
<dbReference type="EMBL" id="CAEZXH010000017">
    <property type="protein sequence ID" value="CAB4679678.1"/>
    <property type="molecule type" value="Genomic_DNA"/>
</dbReference>
<dbReference type="PANTHER" id="PTHR31829:SF0">
    <property type="entry name" value="PYRIDOXAL 5'-PHOSPHATE SYNTHASE SUBUNIT SNZ1-RELATED"/>
    <property type="match status" value="1"/>
</dbReference>
<dbReference type="NCBIfam" id="TIGR00343">
    <property type="entry name" value="pyridoxal 5'-phosphate synthase lyase subunit PdxS"/>
    <property type="match status" value="1"/>
</dbReference>
<dbReference type="HAMAP" id="MF_01824">
    <property type="entry name" value="PdxS"/>
    <property type="match status" value="1"/>
</dbReference>
<dbReference type="Gene3D" id="3.20.20.70">
    <property type="entry name" value="Aldolase class I"/>
    <property type="match status" value="1"/>
</dbReference>
<dbReference type="PROSITE" id="PS51129">
    <property type="entry name" value="PDXS_SNZ_2"/>
    <property type="match status" value="1"/>
</dbReference>
<dbReference type="SUPFAM" id="SSF51366">
    <property type="entry name" value="Ribulose-phoshate binding barrel"/>
    <property type="match status" value="1"/>
</dbReference>
<dbReference type="EC" id="4.3.3.6" evidence="3"/>
<dbReference type="PROSITE" id="PS01235">
    <property type="entry name" value="PDXS_SNZ_1"/>
    <property type="match status" value="1"/>
</dbReference>
<evidence type="ECO:0000256" key="7">
    <source>
        <dbReference type="ARBA" id="ARBA00047992"/>
    </source>
</evidence>
<name>A0A6J6N352_9ZZZZ</name>
<evidence type="ECO:0000313" key="9">
    <source>
        <dbReference type="EMBL" id="CAB4679678.1"/>
    </source>
</evidence>
<dbReference type="AlphaFoldDB" id="A0A6J6N352"/>
<dbReference type="InterPro" id="IPR033755">
    <property type="entry name" value="PdxS/SNZ_N"/>
</dbReference>
<accession>A0A6J6N352</accession>
<dbReference type="GO" id="GO:0036381">
    <property type="term" value="F:pyridoxal 5'-phosphate synthase (glutamine hydrolysing) activity"/>
    <property type="evidence" value="ECO:0007669"/>
    <property type="project" value="UniProtKB-EC"/>
</dbReference>
<organism evidence="9">
    <name type="scientific">freshwater metagenome</name>
    <dbReference type="NCBI Taxonomy" id="449393"/>
    <lineage>
        <taxon>unclassified sequences</taxon>
        <taxon>metagenomes</taxon>
        <taxon>ecological metagenomes</taxon>
    </lineage>
</organism>
<evidence type="ECO:0000256" key="2">
    <source>
        <dbReference type="ARBA" id="ARBA00007281"/>
    </source>
</evidence>
<evidence type="ECO:0000256" key="1">
    <source>
        <dbReference type="ARBA" id="ARBA00004737"/>
    </source>
</evidence>
<dbReference type="InterPro" id="IPR013785">
    <property type="entry name" value="Aldolase_TIM"/>
</dbReference>
<reference evidence="9" key="1">
    <citation type="submission" date="2020-05" db="EMBL/GenBank/DDBJ databases">
        <authorList>
            <person name="Chiriac C."/>
            <person name="Salcher M."/>
            <person name="Ghai R."/>
            <person name="Kavagutti S V."/>
        </authorList>
    </citation>
    <scope>NUCLEOTIDE SEQUENCE</scope>
</reference>
<keyword evidence="4" id="KW-0663">Pyridoxal phosphate</keyword>
<dbReference type="FunFam" id="3.20.20.70:FF:000001">
    <property type="entry name" value="Pyridoxine biosynthesis protein PDX1"/>
    <property type="match status" value="1"/>
</dbReference>
<feature type="domain" description="PdxS/SNZ N-terminal" evidence="8">
    <location>
        <begin position="8"/>
        <end position="213"/>
    </location>
</feature>
<dbReference type="GO" id="GO:0042823">
    <property type="term" value="P:pyridoxal phosphate biosynthetic process"/>
    <property type="evidence" value="ECO:0007669"/>
    <property type="project" value="InterPro"/>
</dbReference>
<gene>
    <name evidence="9" type="ORF">UFOPK2360_00446</name>
</gene>
<dbReference type="InterPro" id="IPR011060">
    <property type="entry name" value="RibuloseP-bd_barrel"/>
</dbReference>
<evidence type="ECO:0000259" key="8">
    <source>
        <dbReference type="Pfam" id="PF01680"/>
    </source>
</evidence>
<evidence type="ECO:0000256" key="3">
    <source>
        <dbReference type="ARBA" id="ARBA00012084"/>
    </source>
</evidence>
<evidence type="ECO:0000256" key="6">
    <source>
        <dbReference type="ARBA" id="ARBA00023270"/>
    </source>
</evidence>
<evidence type="ECO:0000256" key="5">
    <source>
        <dbReference type="ARBA" id="ARBA00023239"/>
    </source>
</evidence>
<dbReference type="NCBIfam" id="NF003215">
    <property type="entry name" value="PRK04180.1"/>
    <property type="match status" value="1"/>
</dbReference>
<dbReference type="InterPro" id="IPR001852">
    <property type="entry name" value="PdxS/SNZ"/>
</dbReference>
<comment type="catalytic activity">
    <reaction evidence="7">
        <text>aldehydo-D-ribose 5-phosphate + D-glyceraldehyde 3-phosphate + L-glutamine = pyridoxal 5'-phosphate + L-glutamate + phosphate + 3 H2O + H(+)</text>
        <dbReference type="Rhea" id="RHEA:31507"/>
        <dbReference type="ChEBI" id="CHEBI:15377"/>
        <dbReference type="ChEBI" id="CHEBI:15378"/>
        <dbReference type="ChEBI" id="CHEBI:29985"/>
        <dbReference type="ChEBI" id="CHEBI:43474"/>
        <dbReference type="ChEBI" id="CHEBI:58273"/>
        <dbReference type="ChEBI" id="CHEBI:58359"/>
        <dbReference type="ChEBI" id="CHEBI:59776"/>
        <dbReference type="ChEBI" id="CHEBI:597326"/>
        <dbReference type="EC" id="4.3.3.6"/>
    </reaction>
</comment>
<evidence type="ECO:0000256" key="4">
    <source>
        <dbReference type="ARBA" id="ARBA00022898"/>
    </source>
</evidence>
<proteinExistence type="inferred from homology"/>
<dbReference type="PIRSF" id="PIRSF029271">
    <property type="entry name" value="Pdx1"/>
    <property type="match status" value="1"/>
</dbReference>
<dbReference type="GO" id="GO:0008615">
    <property type="term" value="P:pyridoxine biosynthetic process"/>
    <property type="evidence" value="ECO:0007669"/>
    <property type="project" value="TreeGrafter"/>
</dbReference>
<dbReference type="CDD" id="cd04727">
    <property type="entry name" value="pdxS"/>
    <property type="match status" value="1"/>
</dbReference>
<comment type="pathway">
    <text evidence="1">Cofactor biosynthesis; pyridoxal 5'-phosphate biosynthesis.</text>
</comment>
<keyword evidence="6" id="KW-0704">Schiff base</keyword>
<comment type="similarity">
    <text evidence="2">Belongs to the PdxS/SNZ family.</text>
</comment>